<dbReference type="AlphaFoldDB" id="A0A803YPG9"/>
<reference evidence="1" key="3">
    <citation type="submission" date="2025-09" db="UniProtKB">
        <authorList>
            <consortium name="Ensembl"/>
        </authorList>
    </citation>
    <scope>IDENTIFICATION</scope>
</reference>
<dbReference type="Ensembl" id="ENSMGAT00000023561.1">
    <property type="protein sequence ID" value="ENSMGAP00000033667.1"/>
    <property type="gene ID" value="ENSMGAG00000022106.1"/>
</dbReference>
<accession>A0A803YPG9</accession>
<dbReference type="InParanoid" id="A0A803YPG9"/>
<sequence>MIPQPWKWELMNSEILPQSHPWMRDAAPGKGGQMCQVLPRDVVQESSLNRLKPYSLWIMYPEKKRLKKDTKETLLGRESCLVTREDLLSQNGGQHRLWSHRDFAEGLSSEGRILRIFAGLR</sequence>
<evidence type="ECO:0000313" key="2">
    <source>
        <dbReference type="Proteomes" id="UP000001645"/>
    </source>
</evidence>
<evidence type="ECO:0000313" key="1">
    <source>
        <dbReference type="Ensembl" id="ENSMGAP00000033667.1"/>
    </source>
</evidence>
<name>A0A803YPG9_MELGA</name>
<reference evidence="1 2" key="1">
    <citation type="journal article" date="2010" name="PLoS Biol.">
        <title>Multi-platform next-generation sequencing of the domestic turkey (Meleagris gallopavo): genome assembly and analysis.</title>
        <authorList>
            <person name="Dalloul R.A."/>
            <person name="Long J.A."/>
            <person name="Zimin A.V."/>
            <person name="Aslam L."/>
            <person name="Beal K."/>
            <person name="Blomberg L.A."/>
            <person name="Bouffard P."/>
            <person name="Burt D.W."/>
            <person name="Crasta O."/>
            <person name="Crooijmans R.P."/>
            <person name="Cooper K."/>
            <person name="Coulombe R.A."/>
            <person name="De S."/>
            <person name="Delany M.E."/>
            <person name="Dodgson J.B."/>
            <person name="Dong J.J."/>
            <person name="Evans C."/>
            <person name="Frederickson K.M."/>
            <person name="Flicek P."/>
            <person name="Florea L."/>
            <person name="Folkerts O."/>
            <person name="Groenen M.A."/>
            <person name="Harkins T.T."/>
            <person name="Herrero J."/>
            <person name="Hoffmann S."/>
            <person name="Megens H.J."/>
            <person name="Jiang A."/>
            <person name="de Jong P."/>
            <person name="Kaiser P."/>
            <person name="Kim H."/>
            <person name="Kim K.W."/>
            <person name="Kim S."/>
            <person name="Langenberger D."/>
            <person name="Lee M.K."/>
            <person name="Lee T."/>
            <person name="Mane S."/>
            <person name="Marcais G."/>
            <person name="Marz M."/>
            <person name="McElroy A.P."/>
            <person name="Modise T."/>
            <person name="Nefedov M."/>
            <person name="Notredame C."/>
            <person name="Paton I.R."/>
            <person name="Payne W.S."/>
            <person name="Pertea G."/>
            <person name="Prickett D."/>
            <person name="Puiu D."/>
            <person name="Qioa D."/>
            <person name="Raineri E."/>
            <person name="Ruffier M."/>
            <person name="Salzberg S.L."/>
            <person name="Schatz M.C."/>
            <person name="Scheuring C."/>
            <person name="Schmidt C.J."/>
            <person name="Schroeder S."/>
            <person name="Searle S.M."/>
            <person name="Smith E.J."/>
            <person name="Smith J."/>
            <person name="Sonstegard T.S."/>
            <person name="Stadler P.F."/>
            <person name="Tafer H."/>
            <person name="Tu Z.J."/>
            <person name="Van Tassell C.P."/>
            <person name="Vilella A.J."/>
            <person name="Williams K.P."/>
            <person name="Yorke J.A."/>
            <person name="Zhang L."/>
            <person name="Zhang H.B."/>
            <person name="Zhang X."/>
            <person name="Zhang Y."/>
            <person name="Reed K.M."/>
        </authorList>
    </citation>
    <scope>NUCLEOTIDE SEQUENCE [LARGE SCALE GENOMIC DNA]</scope>
</reference>
<keyword evidence="2" id="KW-1185">Reference proteome</keyword>
<organism evidence="1 2">
    <name type="scientific">Meleagris gallopavo</name>
    <name type="common">Wild turkey</name>
    <dbReference type="NCBI Taxonomy" id="9103"/>
    <lineage>
        <taxon>Eukaryota</taxon>
        <taxon>Metazoa</taxon>
        <taxon>Chordata</taxon>
        <taxon>Craniata</taxon>
        <taxon>Vertebrata</taxon>
        <taxon>Euteleostomi</taxon>
        <taxon>Archelosauria</taxon>
        <taxon>Archosauria</taxon>
        <taxon>Dinosauria</taxon>
        <taxon>Saurischia</taxon>
        <taxon>Theropoda</taxon>
        <taxon>Coelurosauria</taxon>
        <taxon>Aves</taxon>
        <taxon>Neognathae</taxon>
        <taxon>Galloanserae</taxon>
        <taxon>Galliformes</taxon>
        <taxon>Phasianidae</taxon>
        <taxon>Meleagridinae</taxon>
        <taxon>Meleagris</taxon>
    </lineage>
</organism>
<protein>
    <submittedName>
        <fullName evidence="1">Uncharacterized protein</fullName>
    </submittedName>
</protein>
<proteinExistence type="predicted"/>
<reference evidence="1" key="2">
    <citation type="submission" date="2025-08" db="UniProtKB">
        <authorList>
            <consortium name="Ensembl"/>
        </authorList>
    </citation>
    <scope>IDENTIFICATION</scope>
</reference>
<dbReference type="Proteomes" id="UP000001645">
    <property type="component" value="Chromosome 1"/>
</dbReference>